<dbReference type="EMBL" id="VYQF01000001">
    <property type="protein sequence ID" value="KAA9040879.1"/>
    <property type="molecule type" value="Genomic_DNA"/>
</dbReference>
<dbReference type="RefSeq" id="WP_150412967.1">
    <property type="nucleotide sequence ID" value="NZ_VYQF01000001.1"/>
</dbReference>
<reference evidence="1 2" key="1">
    <citation type="submission" date="2019-09" db="EMBL/GenBank/DDBJ databases">
        <title>Draft genome sequence of Ginsengibacter sp. BR5-29.</title>
        <authorList>
            <person name="Im W.-T."/>
        </authorList>
    </citation>
    <scope>NUCLEOTIDE SEQUENCE [LARGE SCALE GENOMIC DNA]</scope>
    <source>
        <strain evidence="1 2">BR5-29</strain>
    </source>
</reference>
<dbReference type="AlphaFoldDB" id="A0A5J5IIM0"/>
<proteinExistence type="predicted"/>
<evidence type="ECO:0000313" key="2">
    <source>
        <dbReference type="Proteomes" id="UP000326903"/>
    </source>
</evidence>
<dbReference type="Proteomes" id="UP000326903">
    <property type="component" value="Unassembled WGS sequence"/>
</dbReference>
<organism evidence="1 2">
    <name type="scientific">Ginsengibacter hankyongi</name>
    <dbReference type="NCBI Taxonomy" id="2607284"/>
    <lineage>
        <taxon>Bacteria</taxon>
        <taxon>Pseudomonadati</taxon>
        <taxon>Bacteroidota</taxon>
        <taxon>Chitinophagia</taxon>
        <taxon>Chitinophagales</taxon>
        <taxon>Chitinophagaceae</taxon>
        <taxon>Ginsengibacter</taxon>
    </lineage>
</organism>
<name>A0A5J5IIM0_9BACT</name>
<keyword evidence="2" id="KW-1185">Reference proteome</keyword>
<accession>A0A5J5IIM0</accession>
<gene>
    <name evidence="1" type="ORF">FW778_02235</name>
</gene>
<sequence>MKNSSHDLYNICFQTFFKKLCKYNMANITRSNPHDAASSHVLLSCCTKVFVGIIELADSNAMFAPQ</sequence>
<protein>
    <submittedName>
        <fullName evidence="1">Uncharacterized protein</fullName>
    </submittedName>
</protein>
<evidence type="ECO:0000313" key="1">
    <source>
        <dbReference type="EMBL" id="KAA9040879.1"/>
    </source>
</evidence>
<comment type="caution">
    <text evidence="1">The sequence shown here is derived from an EMBL/GenBank/DDBJ whole genome shotgun (WGS) entry which is preliminary data.</text>
</comment>